<dbReference type="RefSeq" id="WP_377930512.1">
    <property type="nucleotide sequence ID" value="NZ_JBHUEM010000054.1"/>
</dbReference>
<evidence type="ECO:0000313" key="3">
    <source>
        <dbReference type="Proteomes" id="UP001597214"/>
    </source>
</evidence>
<dbReference type="EMBL" id="JBHUEM010000054">
    <property type="protein sequence ID" value="MFD1739283.1"/>
    <property type="molecule type" value="Genomic_DNA"/>
</dbReference>
<proteinExistence type="predicted"/>
<sequence length="322" mass="38929">MKLLAQLIKLFDLISRYEMNIYRYPSQYIRLKKQGWNKFKHYFENSLHENKQENHQPVVNKKTFFKPLKSILKRESTPEEEVTNRSYVFGQEDDEQEVPGFHIDYQFTSKPKTEEELKQRFLDGLFEFQVKWASSTIREKSYLDKDLYDEDTLKYFLQRFPDNYLVLYHPVFLVQRAPVELEVVMISPTETWCITVLEGKENSVFIGSKERFWTEKYLEEEKKHLNPVIAINRMEKVVNQIYNNYQIDLPIRKVILNRTGYFDFPYSPPDILFIDKRKYEGWFRNLRKHSSPIKHVQLKAAQVLLQHCQTTYVKRPEWNTPE</sequence>
<dbReference type="Pfam" id="PF08378">
    <property type="entry name" value="NERD"/>
    <property type="match status" value="1"/>
</dbReference>
<gene>
    <name evidence="2" type="ORF">ACFSCX_22640</name>
</gene>
<organism evidence="2 3">
    <name type="scientific">Bacillus salitolerans</name>
    <dbReference type="NCBI Taxonomy" id="1437434"/>
    <lineage>
        <taxon>Bacteria</taxon>
        <taxon>Bacillati</taxon>
        <taxon>Bacillota</taxon>
        <taxon>Bacilli</taxon>
        <taxon>Bacillales</taxon>
        <taxon>Bacillaceae</taxon>
        <taxon>Bacillus</taxon>
    </lineage>
</organism>
<dbReference type="Proteomes" id="UP001597214">
    <property type="component" value="Unassembled WGS sequence"/>
</dbReference>
<name>A0ABW4LXK3_9BACI</name>
<comment type="caution">
    <text evidence="2">The sequence shown here is derived from an EMBL/GenBank/DDBJ whole genome shotgun (WGS) entry which is preliminary data.</text>
</comment>
<evidence type="ECO:0000313" key="2">
    <source>
        <dbReference type="EMBL" id="MFD1739283.1"/>
    </source>
</evidence>
<accession>A0ABW4LXK3</accession>
<dbReference type="InterPro" id="IPR012397">
    <property type="entry name" value="Pullulanase"/>
</dbReference>
<evidence type="ECO:0000259" key="1">
    <source>
        <dbReference type="Pfam" id="PF08378"/>
    </source>
</evidence>
<feature type="domain" description="NERD" evidence="1">
    <location>
        <begin position="150"/>
        <end position="255"/>
    </location>
</feature>
<protein>
    <submittedName>
        <fullName evidence="2">NERD domain-containing protein</fullName>
    </submittedName>
</protein>
<dbReference type="PIRSF" id="PIRSF012560">
    <property type="entry name" value="Pullulanase"/>
    <property type="match status" value="1"/>
</dbReference>
<keyword evidence="3" id="KW-1185">Reference proteome</keyword>
<dbReference type="InterPro" id="IPR011528">
    <property type="entry name" value="NERD"/>
</dbReference>
<reference evidence="3" key="1">
    <citation type="journal article" date="2019" name="Int. J. Syst. Evol. Microbiol.">
        <title>The Global Catalogue of Microorganisms (GCM) 10K type strain sequencing project: providing services to taxonomists for standard genome sequencing and annotation.</title>
        <authorList>
            <consortium name="The Broad Institute Genomics Platform"/>
            <consortium name="The Broad Institute Genome Sequencing Center for Infectious Disease"/>
            <person name="Wu L."/>
            <person name="Ma J."/>
        </authorList>
    </citation>
    <scope>NUCLEOTIDE SEQUENCE [LARGE SCALE GENOMIC DNA]</scope>
    <source>
        <strain evidence="3">CCUG 49339</strain>
    </source>
</reference>